<accession>A0AAW1S509</accession>
<dbReference type="EMBL" id="JALJOS010000003">
    <property type="protein sequence ID" value="KAK9841141.1"/>
    <property type="molecule type" value="Genomic_DNA"/>
</dbReference>
<keyword evidence="3" id="KW-1185">Reference proteome</keyword>
<name>A0AAW1S509_9CHLO</name>
<dbReference type="InterPro" id="IPR013865">
    <property type="entry name" value="FAM32A"/>
</dbReference>
<dbReference type="GO" id="GO:0005730">
    <property type="term" value="C:nucleolus"/>
    <property type="evidence" value="ECO:0007669"/>
    <property type="project" value="TreeGrafter"/>
</dbReference>
<organism evidence="2 3">
    <name type="scientific">Apatococcus lobatus</name>
    <dbReference type="NCBI Taxonomy" id="904363"/>
    <lineage>
        <taxon>Eukaryota</taxon>
        <taxon>Viridiplantae</taxon>
        <taxon>Chlorophyta</taxon>
        <taxon>core chlorophytes</taxon>
        <taxon>Trebouxiophyceae</taxon>
        <taxon>Chlorellales</taxon>
        <taxon>Chlorellaceae</taxon>
        <taxon>Apatococcus</taxon>
    </lineage>
</organism>
<evidence type="ECO:0000313" key="3">
    <source>
        <dbReference type="Proteomes" id="UP001438707"/>
    </source>
</evidence>
<feature type="region of interest" description="Disordered" evidence="1">
    <location>
        <begin position="34"/>
        <end position="55"/>
    </location>
</feature>
<comment type="caution">
    <text evidence="2">The sequence shown here is derived from an EMBL/GenBank/DDBJ whole genome shotgun (WGS) entry which is preliminary data.</text>
</comment>
<sequence length="126" mass="14447">MIDDRDLGRFVTWLGVLVIKGKLKFKGEDSVVTGGVKKKKRSKKEPQEQTEQSIVETEDGVFLEAPKDTADRRTQAEQRYDEAMAKREADRVRKHADKSHRQRVAEFNTYLSKLTEHHDIPKVGPG</sequence>
<evidence type="ECO:0000313" key="2">
    <source>
        <dbReference type="EMBL" id="KAK9841141.1"/>
    </source>
</evidence>
<gene>
    <name evidence="2" type="ORF">WJX74_000627</name>
</gene>
<evidence type="ECO:0008006" key="4">
    <source>
        <dbReference type="Google" id="ProtNLM"/>
    </source>
</evidence>
<proteinExistence type="predicted"/>
<dbReference type="AlphaFoldDB" id="A0AAW1S509"/>
<evidence type="ECO:0000256" key="1">
    <source>
        <dbReference type="SAM" id="MobiDB-lite"/>
    </source>
</evidence>
<dbReference type="PANTHER" id="PTHR13282:SF6">
    <property type="entry name" value="PROTEIN FAM32A"/>
    <property type="match status" value="1"/>
</dbReference>
<dbReference type="PANTHER" id="PTHR13282">
    <property type="entry name" value="PROTEIN FAM32A"/>
    <property type="match status" value="1"/>
</dbReference>
<reference evidence="2 3" key="1">
    <citation type="journal article" date="2024" name="Nat. Commun.">
        <title>Phylogenomics reveals the evolutionary origins of lichenization in chlorophyte algae.</title>
        <authorList>
            <person name="Puginier C."/>
            <person name="Libourel C."/>
            <person name="Otte J."/>
            <person name="Skaloud P."/>
            <person name="Haon M."/>
            <person name="Grisel S."/>
            <person name="Petersen M."/>
            <person name="Berrin J.G."/>
            <person name="Delaux P.M."/>
            <person name="Dal Grande F."/>
            <person name="Keller J."/>
        </authorList>
    </citation>
    <scope>NUCLEOTIDE SEQUENCE [LARGE SCALE GENOMIC DNA]</scope>
    <source>
        <strain evidence="2 3">SAG 2145</strain>
    </source>
</reference>
<protein>
    <recommendedName>
        <fullName evidence="4">DUF1754-domain-containing protein</fullName>
    </recommendedName>
</protein>
<dbReference type="Proteomes" id="UP001438707">
    <property type="component" value="Unassembled WGS sequence"/>
</dbReference>